<keyword evidence="4" id="KW-1185">Reference proteome</keyword>
<keyword evidence="2" id="KW-0732">Signal</keyword>
<name>A0AA96GJ80_9BACT</name>
<accession>A0AA96GJ80</accession>
<evidence type="ECO:0000313" key="4">
    <source>
        <dbReference type="Proteomes" id="UP001302494"/>
    </source>
</evidence>
<dbReference type="KEGG" id="nneo:PQG83_01295"/>
<proteinExistence type="predicted"/>
<organism evidence="3 4">
    <name type="scientific">Candidatus Nitrospira neomarina</name>
    <dbReference type="NCBI Taxonomy" id="3020899"/>
    <lineage>
        <taxon>Bacteria</taxon>
        <taxon>Pseudomonadati</taxon>
        <taxon>Nitrospirota</taxon>
        <taxon>Nitrospiria</taxon>
        <taxon>Nitrospirales</taxon>
        <taxon>Nitrospiraceae</taxon>
        <taxon>Nitrospira</taxon>
    </lineage>
</organism>
<dbReference type="EMBL" id="CP116968">
    <property type="protein sequence ID" value="WNM62408.1"/>
    <property type="molecule type" value="Genomic_DNA"/>
</dbReference>
<feature type="region of interest" description="Disordered" evidence="1">
    <location>
        <begin position="67"/>
        <end position="94"/>
    </location>
</feature>
<dbReference type="RefSeq" id="WP_312745862.1">
    <property type="nucleotide sequence ID" value="NZ_CP116968.1"/>
</dbReference>
<reference evidence="3 4" key="1">
    <citation type="submission" date="2023-01" db="EMBL/GenBank/DDBJ databases">
        <title>Cultivation and genomic characterization of new, ubiquitous marine nitrite-oxidizing bacteria from the Nitrospirales.</title>
        <authorList>
            <person name="Mueller A.J."/>
            <person name="Daebeler A."/>
            <person name="Herbold C.W."/>
            <person name="Kirkegaard R.H."/>
            <person name="Daims H."/>
        </authorList>
    </citation>
    <scope>NUCLEOTIDE SEQUENCE [LARGE SCALE GENOMIC DNA]</scope>
    <source>
        <strain evidence="3 4">DK</strain>
    </source>
</reference>
<evidence type="ECO:0000313" key="3">
    <source>
        <dbReference type="EMBL" id="WNM62408.1"/>
    </source>
</evidence>
<dbReference type="Proteomes" id="UP001302494">
    <property type="component" value="Chromosome"/>
</dbReference>
<protein>
    <submittedName>
        <fullName evidence="3">Uncharacterized protein</fullName>
    </submittedName>
</protein>
<feature type="chain" id="PRO_5041717458" evidence="2">
    <location>
        <begin position="22"/>
        <end position="94"/>
    </location>
</feature>
<evidence type="ECO:0000256" key="1">
    <source>
        <dbReference type="SAM" id="MobiDB-lite"/>
    </source>
</evidence>
<evidence type="ECO:0000256" key="2">
    <source>
        <dbReference type="SAM" id="SignalP"/>
    </source>
</evidence>
<dbReference type="AlphaFoldDB" id="A0AA96GJ80"/>
<gene>
    <name evidence="3" type="ORF">PQG83_01295</name>
</gene>
<sequence>MKSGILLTFFGLILFPVFALAQGGENMEPKCQKLAHEFSENPESLNEMQLRQLQFCVTHTIEQRYKTDPPDLLRGTIIEPPVSTENPDMKTPTP</sequence>
<feature type="signal peptide" evidence="2">
    <location>
        <begin position="1"/>
        <end position="21"/>
    </location>
</feature>